<dbReference type="GO" id="GO:0016020">
    <property type="term" value="C:membrane"/>
    <property type="evidence" value="ECO:0007669"/>
    <property type="project" value="UniProtKB-SubCell"/>
</dbReference>
<evidence type="ECO:0000256" key="4">
    <source>
        <dbReference type="ARBA" id="ARBA00022989"/>
    </source>
</evidence>
<evidence type="ECO:0008006" key="9">
    <source>
        <dbReference type="Google" id="ProtNLM"/>
    </source>
</evidence>
<evidence type="ECO:0000256" key="2">
    <source>
        <dbReference type="ARBA" id="ARBA00022481"/>
    </source>
</evidence>
<dbReference type="PRINTS" id="PR00885">
    <property type="entry name" value="BCTERIALGSPH"/>
</dbReference>
<keyword evidence="2" id="KW-0488">Methylation</keyword>
<evidence type="ECO:0000313" key="7">
    <source>
        <dbReference type="EMBL" id="OGZ10589.1"/>
    </source>
</evidence>
<dbReference type="GO" id="GO:0015627">
    <property type="term" value="C:type II protein secretion system complex"/>
    <property type="evidence" value="ECO:0007669"/>
    <property type="project" value="InterPro"/>
</dbReference>
<dbReference type="AlphaFoldDB" id="A0A1G2DAD3"/>
<dbReference type="PROSITE" id="PS00409">
    <property type="entry name" value="PROKAR_NTER_METHYL"/>
    <property type="match status" value="1"/>
</dbReference>
<protein>
    <recommendedName>
        <fullName evidence="9">Type II secretion system protein GspG C-terminal domain-containing protein</fullName>
    </recommendedName>
</protein>
<dbReference type="InterPro" id="IPR002416">
    <property type="entry name" value="T2SS_protein-GspH"/>
</dbReference>
<evidence type="ECO:0000313" key="8">
    <source>
        <dbReference type="Proteomes" id="UP000178099"/>
    </source>
</evidence>
<organism evidence="7 8">
    <name type="scientific">Candidatus Lloydbacteria bacterium RIFCSPHIGHO2_02_FULL_51_22</name>
    <dbReference type="NCBI Taxonomy" id="1798663"/>
    <lineage>
        <taxon>Bacteria</taxon>
        <taxon>Candidatus Lloydiibacteriota</taxon>
    </lineage>
</organism>
<evidence type="ECO:0000256" key="6">
    <source>
        <dbReference type="SAM" id="Phobius"/>
    </source>
</evidence>
<name>A0A1G2DAD3_9BACT</name>
<comment type="subcellular location">
    <subcellularLocation>
        <location evidence="1">Membrane</location>
        <topology evidence="1">Single-pass membrane protein</topology>
    </subcellularLocation>
</comment>
<evidence type="ECO:0000256" key="1">
    <source>
        <dbReference type="ARBA" id="ARBA00004167"/>
    </source>
</evidence>
<reference evidence="7 8" key="1">
    <citation type="journal article" date="2016" name="Nat. Commun.">
        <title>Thousands of microbial genomes shed light on interconnected biogeochemical processes in an aquifer system.</title>
        <authorList>
            <person name="Anantharaman K."/>
            <person name="Brown C.T."/>
            <person name="Hug L.A."/>
            <person name="Sharon I."/>
            <person name="Castelle C.J."/>
            <person name="Probst A.J."/>
            <person name="Thomas B.C."/>
            <person name="Singh A."/>
            <person name="Wilkins M.J."/>
            <person name="Karaoz U."/>
            <person name="Brodie E.L."/>
            <person name="Williams K.H."/>
            <person name="Hubbard S.S."/>
            <person name="Banfield J.F."/>
        </authorList>
    </citation>
    <scope>NUCLEOTIDE SEQUENCE [LARGE SCALE GENOMIC DNA]</scope>
</reference>
<dbReference type="InterPro" id="IPR012902">
    <property type="entry name" value="N_methyl_site"/>
</dbReference>
<evidence type="ECO:0000256" key="5">
    <source>
        <dbReference type="ARBA" id="ARBA00023136"/>
    </source>
</evidence>
<dbReference type="EMBL" id="MHLN01000036">
    <property type="protein sequence ID" value="OGZ10589.1"/>
    <property type="molecule type" value="Genomic_DNA"/>
</dbReference>
<accession>A0A1G2DAD3</accession>
<dbReference type="GO" id="GO:0015628">
    <property type="term" value="P:protein secretion by the type II secretion system"/>
    <property type="evidence" value="ECO:0007669"/>
    <property type="project" value="InterPro"/>
</dbReference>
<keyword evidence="5 6" id="KW-0472">Membrane</keyword>
<sequence>MCWERKKKVFNFSATYNLLHTTYNTMYDFLHTTYNIQHTTYKKRGFTLIELLIVVAIIGILSVAAFATFGNTRGRARDAVRVSDISQIQTILTIENLTPLGSRLLTGCTGAGGERLTTLCTGSFLEIASFEDPLYSSSGVCTSSSAGGCDYTIYKSGGGVGAKTDDYQICFWIEDPTSLKLTGTAPAVAKVLVTPSTPKLGTFSLGC</sequence>
<proteinExistence type="predicted"/>
<keyword evidence="4 6" id="KW-1133">Transmembrane helix</keyword>
<comment type="caution">
    <text evidence="7">The sequence shown here is derived from an EMBL/GenBank/DDBJ whole genome shotgun (WGS) entry which is preliminary data.</text>
</comment>
<dbReference type="InterPro" id="IPR045584">
    <property type="entry name" value="Pilin-like"/>
</dbReference>
<dbReference type="Proteomes" id="UP000178099">
    <property type="component" value="Unassembled WGS sequence"/>
</dbReference>
<evidence type="ECO:0000256" key="3">
    <source>
        <dbReference type="ARBA" id="ARBA00022692"/>
    </source>
</evidence>
<dbReference type="NCBIfam" id="TIGR02532">
    <property type="entry name" value="IV_pilin_GFxxxE"/>
    <property type="match status" value="1"/>
</dbReference>
<dbReference type="Gene3D" id="3.30.700.10">
    <property type="entry name" value="Glycoprotein, Type 4 Pilin"/>
    <property type="match status" value="1"/>
</dbReference>
<dbReference type="Pfam" id="PF07963">
    <property type="entry name" value="N_methyl"/>
    <property type="match status" value="1"/>
</dbReference>
<keyword evidence="3 6" id="KW-0812">Transmembrane</keyword>
<gene>
    <name evidence="7" type="ORF">A3D67_01900</name>
</gene>
<dbReference type="SUPFAM" id="SSF54523">
    <property type="entry name" value="Pili subunits"/>
    <property type="match status" value="1"/>
</dbReference>
<feature type="transmembrane region" description="Helical" evidence="6">
    <location>
        <begin position="48"/>
        <end position="69"/>
    </location>
</feature>